<proteinExistence type="predicted"/>
<evidence type="ECO:0000313" key="2">
    <source>
        <dbReference type="Proteomes" id="UP001268864"/>
    </source>
</evidence>
<protein>
    <recommendedName>
        <fullName evidence="3">Sulfatase</fullName>
    </recommendedName>
</protein>
<comment type="caution">
    <text evidence="1">The sequence shown here is derived from an EMBL/GenBank/DDBJ whole genome shotgun (WGS) entry which is preliminary data.</text>
</comment>
<sequence length="308" mass="35785">MKRPRSSLPAQIRRGLSEPHLVVRRLNELYFDVHSQYVDRTERVDYFEEEWDNLLLLDACRYDTFADIADLTGALGARHVASSSTIEFLSRYLDGRELTDTVYVTANPQHYRKSEREFVSVEFHDVVEVWQEDGWDETHRTVRPETVADATERAAERYPNKRLLVHFLQPHYPYLGPTGREHFDNDSLDFFNRVMNGEVDIEPETLRRAYRENLEVALPSVERLLDSLSGKTVVSADHGEMFGERSFPLPMREYGHPSGIHTEELTKVPWHVYDEGPRKEIRDGESSSERADVATDVVEERLRDLGYA</sequence>
<evidence type="ECO:0008006" key="3">
    <source>
        <dbReference type="Google" id="ProtNLM"/>
    </source>
</evidence>
<dbReference type="SUPFAM" id="SSF53649">
    <property type="entry name" value="Alkaline phosphatase-like"/>
    <property type="match status" value="1"/>
</dbReference>
<accession>A0ABU2FPH2</accession>
<dbReference type="RefSeq" id="WP_310900484.1">
    <property type="nucleotide sequence ID" value="NZ_JAMQOS010000003.1"/>
</dbReference>
<organism evidence="1 2">
    <name type="scientific">Haloarcula onubensis</name>
    <dbReference type="NCBI Taxonomy" id="2950539"/>
    <lineage>
        <taxon>Archaea</taxon>
        <taxon>Methanobacteriati</taxon>
        <taxon>Methanobacteriota</taxon>
        <taxon>Stenosarchaea group</taxon>
        <taxon>Halobacteria</taxon>
        <taxon>Halobacteriales</taxon>
        <taxon>Haloarculaceae</taxon>
        <taxon>Haloarcula</taxon>
    </lineage>
</organism>
<evidence type="ECO:0000313" key="1">
    <source>
        <dbReference type="EMBL" id="MDS0282653.1"/>
    </source>
</evidence>
<dbReference type="EMBL" id="JAMQOS010000003">
    <property type="protein sequence ID" value="MDS0282653.1"/>
    <property type="molecule type" value="Genomic_DNA"/>
</dbReference>
<reference evidence="1 2" key="1">
    <citation type="submission" date="2022-06" db="EMBL/GenBank/DDBJ databases">
        <title>Halomicroarcula sp. a new haloarchaeum isolate from saline soil.</title>
        <authorList>
            <person name="Strakova D."/>
            <person name="Galisteo C."/>
            <person name="Sanchez-Porro C."/>
            <person name="Ventosa A."/>
        </authorList>
    </citation>
    <scope>NUCLEOTIDE SEQUENCE [LARGE SCALE GENOMIC DNA]</scope>
    <source>
        <strain evidence="1 2">S3CR25-11</strain>
    </source>
</reference>
<name>A0ABU2FPH2_9EURY</name>
<dbReference type="Gene3D" id="3.40.720.10">
    <property type="entry name" value="Alkaline Phosphatase, subunit A"/>
    <property type="match status" value="1"/>
</dbReference>
<dbReference type="InterPro" id="IPR017850">
    <property type="entry name" value="Alkaline_phosphatase_core_sf"/>
</dbReference>
<dbReference type="Proteomes" id="UP001268864">
    <property type="component" value="Unassembled WGS sequence"/>
</dbReference>
<gene>
    <name evidence="1" type="ORF">NDI86_11000</name>
</gene>
<keyword evidence="2" id="KW-1185">Reference proteome</keyword>